<reference evidence="2 3" key="1">
    <citation type="submission" date="2016-11" db="EMBL/GenBank/DDBJ databases">
        <title>Networking in microbes: conjugative elements and plasmids in the genus Alteromonas.</title>
        <authorList>
            <person name="Lopez-Perez M."/>
            <person name="Ramon-Marco N."/>
            <person name="Rodriguez-Valera F."/>
        </authorList>
    </citation>
    <scope>NUCLEOTIDE SEQUENCE [LARGE SCALE GENOMIC DNA]</scope>
    <source>
        <strain evidence="2 3">CP48</strain>
        <plasmid evidence="3">pamcp48-600</plasmid>
    </source>
</reference>
<sequence length="301" mass="34240">MESMDTTIIIPSACRTERKDCILKAINSVIDSAYCNPRVVFVANGPNVDTELLAYIAKLDRVETKYLKTPSAPNAVMYGVENCVHTKYFGFLDDDDYFLPNAISNRQVALEAQPLYDVAIGQALRSTQGNLSRHMSDKQIESCGRDPFEVIFRQKINWMTSSAGLYRASSIGVSYFKENISYFEWTYLAAKMLTSGVNFLFLNEPDHIILDDDAEGKSLSLSKTQKYAQYESAFMRAIKELPLNKEQRKMVAAKEADHFHDLAEKMRKSGRGKEALVHHLRSLRSPQGFMRYVLSTRHFVM</sequence>
<protein>
    <recommendedName>
        <fullName evidence="1">Glycosyltransferase 2-like domain-containing protein</fullName>
    </recommendedName>
</protein>
<feature type="domain" description="Glycosyltransferase 2-like" evidence="1">
    <location>
        <begin position="8"/>
        <end position="139"/>
    </location>
</feature>
<dbReference type="InterPro" id="IPR001173">
    <property type="entry name" value="Glyco_trans_2-like"/>
</dbReference>
<proteinExistence type="predicted"/>
<dbReference type="Pfam" id="PF00535">
    <property type="entry name" value="Glycos_transf_2"/>
    <property type="match status" value="1"/>
</dbReference>
<accession>A0AAC9JFW4</accession>
<dbReference type="Proteomes" id="UP000182101">
    <property type="component" value="Plasmid pAMCP48-600"/>
</dbReference>
<dbReference type="EMBL" id="CP018025">
    <property type="protein sequence ID" value="APD92367.1"/>
    <property type="molecule type" value="Genomic_DNA"/>
</dbReference>
<dbReference type="AlphaFoldDB" id="A0AAC9JFW4"/>
<dbReference type="Gene3D" id="3.90.550.10">
    <property type="entry name" value="Spore Coat Polysaccharide Biosynthesis Protein SpsA, Chain A"/>
    <property type="match status" value="1"/>
</dbReference>
<name>A0AAC9JFW4_9ALTE</name>
<dbReference type="InterPro" id="IPR029044">
    <property type="entry name" value="Nucleotide-diphossugar_trans"/>
</dbReference>
<evidence type="ECO:0000259" key="1">
    <source>
        <dbReference type="Pfam" id="PF00535"/>
    </source>
</evidence>
<geneLocation type="plasmid" evidence="3">
    <name>pamcp48-600</name>
</geneLocation>
<dbReference type="SUPFAM" id="SSF53448">
    <property type="entry name" value="Nucleotide-diphospho-sugar transferases"/>
    <property type="match status" value="1"/>
</dbReference>
<dbReference type="CDD" id="cd00761">
    <property type="entry name" value="Glyco_tranf_GTA_type"/>
    <property type="match status" value="1"/>
</dbReference>
<evidence type="ECO:0000313" key="2">
    <source>
        <dbReference type="EMBL" id="APD92367.1"/>
    </source>
</evidence>
<gene>
    <name evidence="2" type="ORF">BM524_20925</name>
</gene>
<keyword evidence="2" id="KW-0614">Plasmid</keyword>
<evidence type="ECO:0000313" key="3">
    <source>
        <dbReference type="Proteomes" id="UP000182101"/>
    </source>
</evidence>
<organism evidence="2 3">
    <name type="scientific">Alteromonas mediterranea</name>
    <dbReference type="NCBI Taxonomy" id="314275"/>
    <lineage>
        <taxon>Bacteria</taxon>
        <taxon>Pseudomonadati</taxon>
        <taxon>Pseudomonadota</taxon>
        <taxon>Gammaproteobacteria</taxon>
        <taxon>Alteromonadales</taxon>
        <taxon>Alteromonadaceae</taxon>
        <taxon>Alteromonas/Salinimonas group</taxon>
        <taxon>Alteromonas</taxon>
    </lineage>
</organism>